<reference evidence="3" key="1">
    <citation type="submission" date="2014-11" db="EMBL/GenBank/DDBJ databases">
        <authorList>
            <person name="Geib S."/>
        </authorList>
    </citation>
    <scope>NUCLEOTIDE SEQUENCE</scope>
</reference>
<protein>
    <submittedName>
        <fullName evidence="3">Putative neuropeptide protein</fullName>
    </submittedName>
</protein>
<evidence type="ECO:0000256" key="2">
    <source>
        <dbReference type="SAM" id="SignalP"/>
    </source>
</evidence>
<name>A0A0A1WRW5_ZEUCU</name>
<evidence type="ECO:0000313" key="3">
    <source>
        <dbReference type="EMBL" id="JAD01183.1"/>
    </source>
</evidence>
<dbReference type="EMBL" id="GBXI01013109">
    <property type="protein sequence ID" value="JAD01183.1"/>
    <property type="molecule type" value="Transcribed_RNA"/>
</dbReference>
<feature type="compositionally biased region" description="Low complexity" evidence="1">
    <location>
        <begin position="102"/>
        <end position="116"/>
    </location>
</feature>
<evidence type="ECO:0000256" key="1">
    <source>
        <dbReference type="SAM" id="MobiDB-lite"/>
    </source>
</evidence>
<gene>
    <name evidence="3" type="primary">NEUPP</name>
    <name evidence="3" type="ORF">g.24111</name>
</gene>
<reference evidence="3" key="2">
    <citation type="journal article" date="2015" name="Gigascience">
        <title>Reconstructing a comprehensive transcriptome assembly of a white-pupal translocated strain of the pest fruit fly Bactrocera cucurbitae.</title>
        <authorList>
            <person name="Sim S.B."/>
            <person name="Calla B."/>
            <person name="Hall B."/>
            <person name="DeRego T."/>
            <person name="Geib S.M."/>
        </authorList>
    </citation>
    <scope>NUCLEOTIDE SEQUENCE</scope>
</reference>
<keyword evidence="3" id="KW-0527">Neuropeptide</keyword>
<feature type="signal peptide" evidence="2">
    <location>
        <begin position="1"/>
        <end position="26"/>
    </location>
</feature>
<feature type="compositionally biased region" description="Low complexity" evidence="1">
    <location>
        <begin position="161"/>
        <end position="170"/>
    </location>
</feature>
<sequence length="492" mass="53071">MSCGKCLHHTLSLVFVLGIFVGAAVAVPTSVLVQNSEVTSNINAANNGHNLMTKVKRSSTDVNEMMPKDAINDEPSTSANKKSSPEVLPPAFNVPTTQQQHSQNGGKDSGDNNSNSIEYGQSAGINSMPSNEDIINSAIAAGLTAAAVQAAAVASQRDLEQQQPLKQQSQVYGDETPSVLQKRGISNPPYLYGAMGMGGPYGSASGSSTGNSIYGGGEYYNNAYLSNPVQVSGGAELETVPTGFWADEIDPSVVYTDIQDEDFLSGPRASSYHSKAYDNLQNILNAEAYPVPQTLHPNRYYGAINGNKRANRYDNNNNGVVSGSSNARFADMRLKRDTKLTPADMLALVALVEAGERARKEPETDTSNGYMIPSNAAPQEGYNTYSGIKTYYPVSAGAYDYPTNMDAMDNGGSWLEPNMIDYYGLPANVETIPKYELQREQKYGAALPTGNGNRYGIKRFMVSKKKRSMGNFLNEPVPKSSISYNTNSEKFY</sequence>
<organism evidence="3">
    <name type="scientific">Zeugodacus cucurbitae</name>
    <name type="common">Melon fruit fly</name>
    <name type="synonym">Bactrocera cucurbitae</name>
    <dbReference type="NCBI Taxonomy" id="28588"/>
    <lineage>
        <taxon>Eukaryota</taxon>
        <taxon>Metazoa</taxon>
        <taxon>Ecdysozoa</taxon>
        <taxon>Arthropoda</taxon>
        <taxon>Hexapoda</taxon>
        <taxon>Insecta</taxon>
        <taxon>Pterygota</taxon>
        <taxon>Neoptera</taxon>
        <taxon>Endopterygota</taxon>
        <taxon>Diptera</taxon>
        <taxon>Brachycera</taxon>
        <taxon>Muscomorpha</taxon>
        <taxon>Tephritoidea</taxon>
        <taxon>Tephritidae</taxon>
        <taxon>Zeugodacus</taxon>
        <taxon>Zeugodacus</taxon>
    </lineage>
</organism>
<proteinExistence type="predicted"/>
<feature type="chain" id="PRO_5001982574" evidence="2">
    <location>
        <begin position="27"/>
        <end position="492"/>
    </location>
</feature>
<dbReference type="AlphaFoldDB" id="A0A0A1WRW5"/>
<keyword evidence="2" id="KW-0732">Signal</keyword>
<feature type="region of interest" description="Disordered" evidence="1">
    <location>
        <begin position="59"/>
        <end position="125"/>
    </location>
</feature>
<accession>A0A0A1WRW5</accession>
<feature type="region of interest" description="Disordered" evidence="1">
    <location>
        <begin position="161"/>
        <end position="180"/>
    </location>
</feature>
<dbReference type="GO" id="GO:0007218">
    <property type="term" value="P:neuropeptide signaling pathway"/>
    <property type="evidence" value="ECO:0007669"/>
    <property type="project" value="UniProtKB-KW"/>
</dbReference>